<feature type="domain" description="Potassium channel" evidence="11">
    <location>
        <begin position="152"/>
        <end position="210"/>
    </location>
</feature>
<dbReference type="EMBL" id="LUCM01010444">
    <property type="protein sequence ID" value="KAA0185455.1"/>
    <property type="molecule type" value="Genomic_DNA"/>
</dbReference>
<dbReference type="GO" id="GO:0022841">
    <property type="term" value="F:potassium ion leak channel activity"/>
    <property type="evidence" value="ECO:0007669"/>
    <property type="project" value="TreeGrafter"/>
</dbReference>
<evidence type="ECO:0000313" key="12">
    <source>
        <dbReference type="EMBL" id="KAA0185455.1"/>
    </source>
</evidence>
<proteinExistence type="inferred from homology"/>
<comment type="similarity">
    <text evidence="8">Belongs to the two pore domain potassium channel (TC 1.A.1.8) family.</text>
</comment>
<keyword evidence="7 8" id="KW-0407">Ion channel</keyword>
<comment type="subcellular location">
    <subcellularLocation>
        <location evidence="1">Membrane</location>
        <topology evidence="1">Multi-pass membrane protein</topology>
    </subcellularLocation>
</comment>
<dbReference type="Proteomes" id="UP000728185">
    <property type="component" value="Unassembled WGS sequence"/>
</dbReference>
<feature type="transmembrane region" description="Helical" evidence="10">
    <location>
        <begin position="160"/>
        <end position="181"/>
    </location>
</feature>
<feature type="transmembrane region" description="Helical" evidence="10">
    <location>
        <begin position="188"/>
        <end position="206"/>
    </location>
</feature>
<keyword evidence="2 8" id="KW-0813">Transport</keyword>
<dbReference type="AlphaFoldDB" id="A0A8E0VH15"/>
<dbReference type="PANTHER" id="PTHR11003">
    <property type="entry name" value="POTASSIUM CHANNEL, SUBFAMILY K"/>
    <property type="match status" value="1"/>
</dbReference>
<sequence>MKFKTEVPDSLDFSASSAITSTVVDEHGKAVIATRRAPERKAGEHCKRVLRNIVAQIGLLLILIGYLVGGGFLFRALELNNESFVCFQKQNGYLQKLNSSASRVIGTVESTLDLDRRNDLVRAIMADFADQLFILDFQPSTDCSAILATPTGAKWNLANAIYFCATIITTIGYGNIAPLTFWGRISCIVYAVIGIPLMLIYLAIIGNLLARVFRVIYVNIICCRCFYDVLRRKRQKRLERLRRWEQDLREHEEEEARRRGLPVPPSKVQTVTIDEDEGELELDEVYREKLIAVPLTVSIVILSVYTLIGAVLFPQWEDWSLADSAYFSFITISTIGFGDLVPGTGRLAEPETAVELGIGALYLIVGLALVSMCINLLQDEMVAKIKYMASCFSDKQNEETGELPGDENNEDIKDETSKENEEFMARAKLSTNNLPDYEFGVLAQTDEPNLATDDVAPFEFENAGFVSE</sequence>
<accession>A0A8E0VH15</accession>
<comment type="caution">
    <text evidence="12">The sequence shown here is derived from an EMBL/GenBank/DDBJ whole genome shotgun (WGS) entry which is preliminary data.</text>
</comment>
<evidence type="ECO:0000259" key="11">
    <source>
        <dbReference type="Pfam" id="PF07885"/>
    </source>
</evidence>
<feature type="domain" description="Potassium channel" evidence="11">
    <location>
        <begin position="301"/>
        <end position="381"/>
    </location>
</feature>
<name>A0A8E0VH15_9TREM</name>
<organism evidence="12 13">
    <name type="scientific">Fasciolopsis buskii</name>
    <dbReference type="NCBI Taxonomy" id="27845"/>
    <lineage>
        <taxon>Eukaryota</taxon>
        <taxon>Metazoa</taxon>
        <taxon>Spiralia</taxon>
        <taxon>Lophotrochozoa</taxon>
        <taxon>Platyhelminthes</taxon>
        <taxon>Trematoda</taxon>
        <taxon>Digenea</taxon>
        <taxon>Plagiorchiida</taxon>
        <taxon>Echinostomata</taxon>
        <taxon>Echinostomatoidea</taxon>
        <taxon>Fasciolidae</taxon>
        <taxon>Fasciolopsis</taxon>
    </lineage>
</organism>
<feature type="transmembrane region" description="Helical" evidence="10">
    <location>
        <begin position="290"/>
        <end position="313"/>
    </location>
</feature>
<feature type="region of interest" description="Disordered" evidence="9">
    <location>
        <begin position="397"/>
        <end position="420"/>
    </location>
</feature>
<feature type="compositionally biased region" description="Acidic residues" evidence="9">
    <location>
        <begin position="399"/>
        <end position="409"/>
    </location>
</feature>
<dbReference type="GO" id="GO:0015271">
    <property type="term" value="F:outward rectifier potassium channel activity"/>
    <property type="evidence" value="ECO:0007669"/>
    <property type="project" value="TreeGrafter"/>
</dbReference>
<feature type="transmembrane region" description="Helical" evidence="10">
    <location>
        <begin position="49"/>
        <end position="74"/>
    </location>
</feature>
<dbReference type="InterPro" id="IPR003280">
    <property type="entry name" value="2pore_dom_K_chnl"/>
</dbReference>
<evidence type="ECO:0000256" key="7">
    <source>
        <dbReference type="ARBA" id="ARBA00023303"/>
    </source>
</evidence>
<evidence type="ECO:0000313" key="13">
    <source>
        <dbReference type="Proteomes" id="UP000728185"/>
    </source>
</evidence>
<keyword evidence="3 8" id="KW-0812">Transmembrane</keyword>
<evidence type="ECO:0000256" key="5">
    <source>
        <dbReference type="ARBA" id="ARBA00023065"/>
    </source>
</evidence>
<dbReference type="Gene3D" id="1.10.287.70">
    <property type="match status" value="1"/>
</dbReference>
<keyword evidence="4 10" id="KW-1133">Transmembrane helix</keyword>
<dbReference type="OrthoDB" id="297496at2759"/>
<keyword evidence="5 8" id="KW-0406">Ion transport</keyword>
<evidence type="ECO:0000256" key="4">
    <source>
        <dbReference type="ARBA" id="ARBA00022989"/>
    </source>
</evidence>
<dbReference type="PRINTS" id="PR01333">
    <property type="entry name" value="2POREKCHANEL"/>
</dbReference>
<evidence type="ECO:0000256" key="6">
    <source>
        <dbReference type="ARBA" id="ARBA00023136"/>
    </source>
</evidence>
<feature type="transmembrane region" description="Helical" evidence="10">
    <location>
        <begin position="356"/>
        <end position="377"/>
    </location>
</feature>
<keyword evidence="13" id="KW-1185">Reference proteome</keyword>
<gene>
    <name evidence="12" type="ORF">FBUS_04881</name>
</gene>
<dbReference type="PANTHER" id="PTHR11003:SF334">
    <property type="entry name" value="FI03418P"/>
    <property type="match status" value="1"/>
</dbReference>
<evidence type="ECO:0000256" key="10">
    <source>
        <dbReference type="SAM" id="Phobius"/>
    </source>
</evidence>
<dbReference type="Pfam" id="PF07885">
    <property type="entry name" value="Ion_trans_2"/>
    <property type="match status" value="2"/>
</dbReference>
<evidence type="ECO:0000256" key="8">
    <source>
        <dbReference type="RuleBase" id="RU003857"/>
    </source>
</evidence>
<evidence type="ECO:0000256" key="9">
    <source>
        <dbReference type="SAM" id="MobiDB-lite"/>
    </source>
</evidence>
<evidence type="ECO:0000256" key="3">
    <source>
        <dbReference type="ARBA" id="ARBA00022692"/>
    </source>
</evidence>
<feature type="compositionally biased region" description="Basic and acidic residues" evidence="9">
    <location>
        <begin position="410"/>
        <end position="420"/>
    </location>
</feature>
<reference evidence="12" key="1">
    <citation type="submission" date="2019-05" db="EMBL/GenBank/DDBJ databases">
        <title>Annotation for the trematode Fasciolopsis buski.</title>
        <authorList>
            <person name="Choi Y.-J."/>
        </authorList>
    </citation>
    <scope>NUCLEOTIDE SEQUENCE</scope>
    <source>
        <strain evidence="12">HT</strain>
        <tissue evidence="12">Whole worm</tissue>
    </source>
</reference>
<keyword evidence="6 10" id="KW-0472">Membrane</keyword>
<protein>
    <submittedName>
        <fullName evidence="12">Potassium channel subfamily K 8</fullName>
    </submittedName>
</protein>
<evidence type="ECO:0000256" key="2">
    <source>
        <dbReference type="ARBA" id="ARBA00022448"/>
    </source>
</evidence>
<dbReference type="GO" id="GO:0005886">
    <property type="term" value="C:plasma membrane"/>
    <property type="evidence" value="ECO:0007669"/>
    <property type="project" value="TreeGrafter"/>
</dbReference>
<dbReference type="InterPro" id="IPR013099">
    <property type="entry name" value="K_chnl_dom"/>
</dbReference>
<dbReference type="SUPFAM" id="SSF81324">
    <property type="entry name" value="Voltage-gated potassium channels"/>
    <property type="match status" value="2"/>
</dbReference>
<evidence type="ECO:0000256" key="1">
    <source>
        <dbReference type="ARBA" id="ARBA00004141"/>
    </source>
</evidence>
<dbReference type="GO" id="GO:0030322">
    <property type="term" value="P:stabilization of membrane potential"/>
    <property type="evidence" value="ECO:0007669"/>
    <property type="project" value="TreeGrafter"/>
</dbReference>